<dbReference type="FunFam" id="1.20.1250.20:FF:000149">
    <property type="entry name" value="MFS transporter, SP family, general alpha glucoside:H+ symporter"/>
    <property type="match status" value="1"/>
</dbReference>
<name>A0A510NX28_TALPI</name>
<comment type="similarity">
    <text evidence="2 8">Belongs to the major facilitator superfamily. Sugar transporter (TC 2.A.1.1) family.</text>
</comment>
<organism evidence="11 12">
    <name type="scientific">Talaromyces pinophilus</name>
    <name type="common">Penicillium pinophilum</name>
    <dbReference type="NCBI Taxonomy" id="128442"/>
    <lineage>
        <taxon>Eukaryota</taxon>
        <taxon>Fungi</taxon>
        <taxon>Dikarya</taxon>
        <taxon>Ascomycota</taxon>
        <taxon>Pezizomycotina</taxon>
        <taxon>Eurotiomycetes</taxon>
        <taxon>Eurotiomycetidae</taxon>
        <taxon>Eurotiales</taxon>
        <taxon>Trichocomaceae</taxon>
        <taxon>Talaromyces</taxon>
        <taxon>Talaromyces sect. Talaromyces</taxon>
    </lineage>
</organism>
<dbReference type="Pfam" id="PF00083">
    <property type="entry name" value="Sugar_tr"/>
    <property type="match status" value="1"/>
</dbReference>
<feature type="transmembrane region" description="Helical" evidence="9">
    <location>
        <begin position="182"/>
        <end position="201"/>
    </location>
</feature>
<keyword evidence="7" id="KW-0462">Maltose metabolism</keyword>
<evidence type="ECO:0000256" key="2">
    <source>
        <dbReference type="ARBA" id="ARBA00010992"/>
    </source>
</evidence>
<feature type="transmembrane region" description="Helical" evidence="9">
    <location>
        <begin position="221"/>
        <end position="242"/>
    </location>
</feature>
<evidence type="ECO:0000256" key="3">
    <source>
        <dbReference type="ARBA" id="ARBA00022448"/>
    </source>
</evidence>
<accession>A0A510NX28</accession>
<feature type="transmembrane region" description="Helical" evidence="9">
    <location>
        <begin position="149"/>
        <end position="170"/>
    </location>
</feature>
<keyword evidence="5 9" id="KW-1133">Transmembrane helix</keyword>
<dbReference type="PANTHER" id="PTHR48022">
    <property type="entry name" value="PLASTIDIC GLUCOSE TRANSPORTER 4"/>
    <property type="match status" value="1"/>
</dbReference>
<dbReference type="Proteomes" id="UP000053095">
    <property type="component" value="Unassembled WGS sequence"/>
</dbReference>
<evidence type="ECO:0000256" key="8">
    <source>
        <dbReference type="RuleBase" id="RU003346"/>
    </source>
</evidence>
<feature type="transmembrane region" description="Helical" evidence="9">
    <location>
        <begin position="305"/>
        <end position="327"/>
    </location>
</feature>
<evidence type="ECO:0000256" key="4">
    <source>
        <dbReference type="ARBA" id="ARBA00022692"/>
    </source>
</evidence>
<feature type="transmembrane region" description="Helical" evidence="9">
    <location>
        <begin position="339"/>
        <end position="360"/>
    </location>
</feature>
<feature type="transmembrane region" description="Helical" evidence="9">
    <location>
        <begin position="125"/>
        <end position="143"/>
    </location>
</feature>
<proteinExistence type="inferred from homology"/>
<dbReference type="GO" id="GO:0005351">
    <property type="term" value="F:carbohydrate:proton symporter activity"/>
    <property type="evidence" value="ECO:0007669"/>
    <property type="project" value="TreeGrafter"/>
</dbReference>
<dbReference type="EMBL" id="DF933814">
    <property type="protein sequence ID" value="GAM36819.1"/>
    <property type="molecule type" value="Genomic_DNA"/>
</dbReference>
<evidence type="ECO:0000313" key="12">
    <source>
        <dbReference type="Proteomes" id="UP000053095"/>
    </source>
</evidence>
<dbReference type="InterPro" id="IPR005828">
    <property type="entry name" value="MFS_sugar_transport-like"/>
</dbReference>
<dbReference type="GO" id="GO:0000023">
    <property type="term" value="P:maltose metabolic process"/>
    <property type="evidence" value="ECO:0007669"/>
    <property type="project" value="UniProtKB-KW"/>
</dbReference>
<feature type="domain" description="Major facilitator superfamily (MFS) profile" evidence="10">
    <location>
        <begin position="47"/>
        <end position="492"/>
    </location>
</feature>
<evidence type="ECO:0000313" key="11">
    <source>
        <dbReference type="EMBL" id="GAM36819.1"/>
    </source>
</evidence>
<evidence type="ECO:0000256" key="7">
    <source>
        <dbReference type="ARBA" id="ARBA00026248"/>
    </source>
</evidence>
<keyword evidence="3 8" id="KW-0813">Transport</keyword>
<dbReference type="AlphaFoldDB" id="A0A510NX28"/>
<protein>
    <submittedName>
        <fullName evidence="11">Trehalose transport-related protein</fullName>
    </submittedName>
</protein>
<feature type="transmembrane region" description="Helical" evidence="9">
    <location>
        <begin position="465"/>
        <end position="486"/>
    </location>
</feature>
<dbReference type="PROSITE" id="PS00217">
    <property type="entry name" value="SUGAR_TRANSPORT_2"/>
    <property type="match status" value="1"/>
</dbReference>
<dbReference type="PROSITE" id="PS50850">
    <property type="entry name" value="MFS"/>
    <property type="match status" value="1"/>
</dbReference>
<comment type="subcellular location">
    <subcellularLocation>
        <location evidence="1">Membrane</location>
        <topology evidence="1">Multi-pass membrane protein</topology>
    </subcellularLocation>
</comment>
<evidence type="ECO:0000256" key="5">
    <source>
        <dbReference type="ARBA" id="ARBA00022989"/>
    </source>
</evidence>
<feature type="transmembrane region" description="Helical" evidence="9">
    <location>
        <begin position="395"/>
        <end position="423"/>
    </location>
</feature>
<dbReference type="InterPro" id="IPR005829">
    <property type="entry name" value="Sugar_transporter_CS"/>
</dbReference>
<sequence length="542" mass="60616">MSNLEQGCVPSKELTAQLKHDAHRAVAAEHKMSLWQSLKTYPHAAGWSILLSTAIIMEGYDTVLISNLYAYEPFQRTYGVKGADGKYQLTAAWQTGLSNGALVGEILGLMLNGIIAERFGYRKSLIGALMLCIAFTFIIFFSASLPVLLVGEILIGIPWGIFQTITTTYAAEVCPVVLRPYLTTYVNLCWVFGQLIASGVLKAMQTRTDEWGYKIPFALQWMWPVPLIIGIALAPESPWWLVRKGRHEDARKALQRLTVPERDPYFNADETIAMMRSTNEMEKHMSEGVSYWDCFKGVDLRRLEIVCVTWAIQTLCGSTFMGYSTYFYEQAGLAPSNSFTMSIVMYVMGAIGTVTSWLLMGKLGRRTLYLSGQATMALLLFIIGLLGLVSPNNSGAQWAIGSMLLVYTFVYDATVGPVCYSLVSELPSTRLRQKAVVLARNTYNIVGIVTNILTPRMLNPTAWNWRAKTGFFWAGSCLIGLVWTYFRLPEPKGRTYAELDLLFEQKVPARKFKTTVVEPFAAQSQSDEKISKTEHVEVAEKI</sequence>
<evidence type="ECO:0000256" key="6">
    <source>
        <dbReference type="ARBA" id="ARBA00023136"/>
    </source>
</evidence>
<evidence type="ECO:0000256" key="1">
    <source>
        <dbReference type="ARBA" id="ARBA00004141"/>
    </source>
</evidence>
<evidence type="ECO:0000256" key="9">
    <source>
        <dbReference type="SAM" id="Phobius"/>
    </source>
</evidence>
<dbReference type="GO" id="GO:0016020">
    <property type="term" value="C:membrane"/>
    <property type="evidence" value="ECO:0007669"/>
    <property type="project" value="UniProtKB-SubCell"/>
</dbReference>
<reference evidence="12" key="1">
    <citation type="journal article" date="2015" name="Genome Announc.">
        <title>Draft genome sequence of Talaromyces cellulolyticus strain Y-94, a source of lignocellulosic biomass-degrading enzymes.</title>
        <authorList>
            <person name="Fujii T."/>
            <person name="Koike H."/>
            <person name="Sawayama S."/>
            <person name="Yano S."/>
            <person name="Inoue H."/>
        </authorList>
    </citation>
    <scope>NUCLEOTIDE SEQUENCE [LARGE SCALE GENOMIC DNA]</scope>
    <source>
        <strain evidence="12">Y-94</strain>
    </source>
</reference>
<feature type="transmembrane region" description="Helical" evidence="9">
    <location>
        <begin position="435"/>
        <end position="453"/>
    </location>
</feature>
<dbReference type="InterPro" id="IPR050360">
    <property type="entry name" value="MFS_Sugar_Transporters"/>
</dbReference>
<keyword evidence="4 9" id="KW-0812">Transmembrane</keyword>
<evidence type="ECO:0000259" key="10">
    <source>
        <dbReference type="PROSITE" id="PS50850"/>
    </source>
</evidence>
<keyword evidence="6 9" id="KW-0472">Membrane</keyword>
<dbReference type="NCBIfam" id="TIGR00879">
    <property type="entry name" value="SP"/>
    <property type="match status" value="1"/>
</dbReference>
<feature type="transmembrane region" description="Helical" evidence="9">
    <location>
        <begin position="367"/>
        <end position="389"/>
    </location>
</feature>
<dbReference type="InterPro" id="IPR003663">
    <property type="entry name" value="Sugar/inositol_transpt"/>
</dbReference>
<dbReference type="PANTHER" id="PTHR48022:SF5">
    <property type="entry name" value="ALPHA-GLUCOSIDES PERMEASE MPH2-RELATED"/>
    <property type="match status" value="1"/>
</dbReference>
<dbReference type="InterPro" id="IPR020846">
    <property type="entry name" value="MFS_dom"/>
</dbReference>
<dbReference type="Gene3D" id="1.20.1250.20">
    <property type="entry name" value="MFS general substrate transporter like domains"/>
    <property type="match status" value="1"/>
</dbReference>
<dbReference type="SUPFAM" id="SSF103473">
    <property type="entry name" value="MFS general substrate transporter"/>
    <property type="match status" value="1"/>
</dbReference>
<gene>
    <name evidence="11" type="ORF">TCE0_018r06213</name>
</gene>
<keyword evidence="12" id="KW-1185">Reference proteome</keyword>
<dbReference type="InterPro" id="IPR036259">
    <property type="entry name" value="MFS_trans_sf"/>
</dbReference>